<evidence type="ECO:0000259" key="6">
    <source>
        <dbReference type="PROSITE" id="PS50072"/>
    </source>
</evidence>
<dbReference type="SUPFAM" id="SSF50891">
    <property type="entry name" value="Cyclophilin-like"/>
    <property type="match status" value="1"/>
</dbReference>
<evidence type="ECO:0000313" key="8">
    <source>
        <dbReference type="Proteomes" id="UP000306585"/>
    </source>
</evidence>
<gene>
    <name evidence="7" type="ORF">FEF65_09380</name>
</gene>
<feature type="domain" description="PPIase cyclophilin-type" evidence="6">
    <location>
        <begin position="66"/>
        <end position="200"/>
    </location>
</feature>
<keyword evidence="2 4" id="KW-0697">Rotamase</keyword>
<keyword evidence="5" id="KW-0472">Membrane</keyword>
<comment type="caution">
    <text evidence="7">The sequence shown here is derived from an EMBL/GenBank/DDBJ whole genome shotgun (WGS) entry which is preliminary data.</text>
</comment>
<dbReference type="PROSITE" id="PS00170">
    <property type="entry name" value="CSA_PPIASE_1"/>
    <property type="match status" value="1"/>
</dbReference>
<organism evidence="7 8">
    <name type="scientific">Mariprofundus erugo</name>
    <dbReference type="NCBI Taxonomy" id="2528639"/>
    <lineage>
        <taxon>Bacteria</taxon>
        <taxon>Pseudomonadati</taxon>
        <taxon>Pseudomonadota</taxon>
        <taxon>Candidatius Mariprofundia</taxon>
        <taxon>Mariprofundales</taxon>
        <taxon>Mariprofundaceae</taxon>
        <taxon>Mariprofundus</taxon>
    </lineage>
</organism>
<proteinExistence type="inferred from homology"/>
<protein>
    <recommendedName>
        <fullName evidence="4">Peptidyl-prolyl cis-trans isomerase</fullName>
        <shortName evidence="4">PPIase</shortName>
        <ecNumber evidence="4">5.2.1.8</ecNumber>
    </recommendedName>
</protein>
<dbReference type="CDD" id="cd00317">
    <property type="entry name" value="cyclophilin"/>
    <property type="match status" value="1"/>
</dbReference>
<dbReference type="InterPro" id="IPR044666">
    <property type="entry name" value="Cyclophilin_A-like"/>
</dbReference>
<accession>A0A5R9GRU3</accession>
<feature type="transmembrane region" description="Helical" evidence="5">
    <location>
        <begin position="12"/>
        <end position="32"/>
    </location>
</feature>
<dbReference type="Proteomes" id="UP000306585">
    <property type="component" value="Unassembled WGS sequence"/>
</dbReference>
<keyword evidence="5" id="KW-0812">Transmembrane</keyword>
<evidence type="ECO:0000256" key="4">
    <source>
        <dbReference type="RuleBase" id="RU363019"/>
    </source>
</evidence>
<name>A0A5R9GRU3_9PROT</name>
<dbReference type="EMBL" id="VBRY01000008">
    <property type="protein sequence ID" value="TLS66722.1"/>
    <property type="molecule type" value="Genomic_DNA"/>
</dbReference>
<evidence type="ECO:0000313" key="7">
    <source>
        <dbReference type="EMBL" id="TLS66722.1"/>
    </source>
</evidence>
<dbReference type="GO" id="GO:0006457">
    <property type="term" value="P:protein folding"/>
    <property type="evidence" value="ECO:0007669"/>
    <property type="project" value="InterPro"/>
</dbReference>
<evidence type="ECO:0000256" key="5">
    <source>
        <dbReference type="SAM" id="Phobius"/>
    </source>
</evidence>
<dbReference type="EC" id="5.2.1.8" evidence="4"/>
<keyword evidence="5" id="KW-1133">Transmembrane helix</keyword>
<reference evidence="7 8" key="1">
    <citation type="journal article" date="2019" name="Appl. Environ. Microbiol.">
        <title>Environmental Evidence and Genomic Insight of Iron-oxidizing Bacteria Preference Towards More Corrosion Resistant Stainless Steel at Higher Salinities.</title>
        <authorList>
            <person name="Garrison C.E."/>
            <person name="Price K.A."/>
            <person name="Field E.K."/>
        </authorList>
    </citation>
    <scope>NUCLEOTIDE SEQUENCE [LARGE SCALE GENOMIC DNA]</scope>
    <source>
        <strain evidence="7 8">P3</strain>
    </source>
</reference>
<dbReference type="PANTHER" id="PTHR45625">
    <property type="entry name" value="PEPTIDYL-PROLYL CIS-TRANS ISOMERASE-RELATED"/>
    <property type="match status" value="1"/>
</dbReference>
<keyword evidence="3 4" id="KW-0413">Isomerase</keyword>
<dbReference type="InterPro" id="IPR020892">
    <property type="entry name" value="Cyclophilin-type_PPIase_CS"/>
</dbReference>
<comment type="similarity">
    <text evidence="1 4">Belongs to the cyclophilin-type PPIase family.</text>
</comment>
<dbReference type="PRINTS" id="PR00153">
    <property type="entry name" value="CSAPPISMRASE"/>
</dbReference>
<comment type="function">
    <text evidence="4">PPIases accelerate the folding of proteins. It catalyzes the cis-trans isomerization of proline imidic peptide bonds in oligopeptides.</text>
</comment>
<evidence type="ECO:0000256" key="2">
    <source>
        <dbReference type="ARBA" id="ARBA00023110"/>
    </source>
</evidence>
<dbReference type="OrthoDB" id="9807797at2"/>
<dbReference type="InterPro" id="IPR002130">
    <property type="entry name" value="Cyclophilin-type_PPIase_dom"/>
</dbReference>
<evidence type="ECO:0000256" key="1">
    <source>
        <dbReference type="ARBA" id="ARBA00007365"/>
    </source>
</evidence>
<sequence>MTDETEKIRKKNGIIIVISLALMVITGLVNYGQTTTTAGENNVGLFSKAPQAGDKDIPAGNHIRIETKNGSILIELYPNEAPNTVANFKALAGKGYYDGLLFHRVIAGFMAQGGDPKGNGTGGPGYKVKAEFNSHHHVRGTVAMARSSDPDSAGSQFYICFGPQPHLDGQYTVFGQVVEGMDVVDQIRQGDAMVKVTVEP</sequence>
<keyword evidence="8" id="KW-1185">Reference proteome</keyword>
<comment type="catalytic activity">
    <reaction evidence="4">
        <text>[protein]-peptidylproline (omega=180) = [protein]-peptidylproline (omega=0)</text>
        <dbReference type="Rhea" id="RHEA:16237"/>
        <dbReference type="Rhea" id="RHEA-COMP:10747"/>
        <dbReference type="Rhea" id="RHEA-COMP:10748"/>
        <dbReference type="ChEBI" id="CHEBI:83833"/>
        <dbReference type="ChEBI" id="CHEBI:83834"/>
        <dbReference type="EC" id="5.2.1.8"/>
    </reaction>
</comment>
<dbReference type="AlphaFoldDB" id="A0A5R9GRU3"/>
<evidence type="ECO:0000256" key="3">
    <source>
        <dbReference type="ARBA" id="ARBA00023235"/>
    </source>
</evidence>
<dbReference type="GO" id="GO:0003755">
    <property type="term" value="F:peptidyl-prolyl cis-trans isomerase activity"/>
    <property type="evidence" value="ECO:0007669"/>
    <property type="project" value="UniProtKB-UniRule"/>
</dbReference>
<dbReference type="InterPro" id="IPR029000">
    <property type="entry name" value="Cyclophilin-like_dom_sf"/>
</dbReference>
<dbReference type="Gene3D" id="2.40.100.10">
    <property type="entry name" value="Cyclophilin-like"/>
    <property type="match status" value="1"/>
</dbReference>
<dbReference type="PROSITE" id="PS50072">
    <property type="entry name" value="CSA_PPIASE_2"/>
    <property type="match status" value="1"/>
</dbReference>
<dbReference type="PANTHER" id="PTHR45625:SF4">
    <property type="entry name" value="PEPTIDYLPROLYL ISOMERASE DOMAIN AND WD REPEAT-CONTAINING PROTEIN 1"/>
    <property type="match status" value="1"/>
</dbReference>
<dbReference type="Pfam" id="PF00160">
    <property type="entry name" value="Pro_isomerase"/>
    <property type="match status" value="1"/>
</dbReference>